<dbReference type="InterPro" id="IPR019758">
    <property type="entry name" value="Pept_S26A_signal_pept_1_CS"/>
</dbReference>
<dbReference type="Proteomes" id="UP000006346">
    <property type="component" value="Chromosome"/>
</dbReference>
<dbReference type="InterPro" id="IPR036286">
    <property type="entry name" value="LexA/Signal_pep-like_sf"/>
</dbReference>
<keyword evidence="10" id="KW-1185">Reference proteome</keyword>
<name>G7W910_DESOD</name>
<evidence type="ECO:0000256" key="7">
    <source>
        <dbReference type="RuleBase" id="RU362042"/>
    </source>
</evidence>
<evidence type="ECO:0000256" key="2">
    <source>
        <dbReference type="ARBA" id="ARBA00004401"/>
    </source>
</evidence>
<dbReference type="PATRIC" id="fig|768706.3.peg.2683"/>
<evidence type="ECO:0000256" key="3">
    <source>
        <dbReference type="ARBA" id="ARBA00009370"/>
    </source>
</evidence>
<feature type="domain" description="Peptidase S26" evidence="8">
    <location>
        <begin position="13"/>
        <end position="170"/>
    </location>
</feature>
<dbReference type="RefSeq" id="WP_014185027.1">
    <property type="nucleotide sequence ID" value="NC_016584.1"/>
</dbReference>
<organism evidence="9 10">
    <name type="scientific">Desulfosporosinus orientis (strain ATCC 19365 / DSM 765 / NCIMB 8382 / VKM B-1628 / Singapore I)</name>
    <name type="common">Desulfotomaculum orientis</name>
    <dbReference type="NCBI Taxonomy" id="768706"/>
    <lineage>
        <taxon>Bacteria</taxon>
        <taxon>Bacillati</taxon>
        <taxon>Bacillota</taxon>
        <taxon>Clostridia</taxon>
        <taxon>Eubacteriales</taxon>
        <taxon>Desulfitobacteriaceae</taxon>
        <taxon>Desulfosporosinus</taxon>
    </lineage>
</organism>
<dbReference type="PANTHER" id="PTHR43390">
    <property type="entry name" value="SIGNAL PEPTIDASE I"/>
    <property type="match status" value="1"/>
</dbReference>
<evidence type="ECO:0000256" key="1">
    <source>
        <dbReference type="ARBA" id="ARBA00000677"/>
    </source>
</evidence>
<comment type="catalytic activity">
    <reaction evidence="1 7">
        <text>Cleavage of hydrophobic, N-terminal signal or leader sequences from secreted and periplasmic proteins.</text>
        <dbReference type="EC" id="3.4.21.89"/>
    </reaction>
</comment>
<dbReference type="PROSITE" id="PS00761">
    <property type="entry name" value="SPASE_I_3"/>
    <property type="match status" value="1"/>
</dbReference>
<dbReference type="AlphaFoldDB" id="G7W910"/>
<protein>
    <recommendedName>
        <fullName evidence="4 7">Signal peptidase I</fullName>
        <ecNumber evidence="4 7">3.4.21.89</ecNumber>
    </recommendedName>
</protein>
<dbReference type="InterPro" id="IPR019533">
    <property type="entry name" value="Peptidase_S26"/>
</dbReference>
<feature type="active site" evidence="6">
    <location>
        <position position="43"/>
    </location>
</feature>
<dbReference type="PROSITE" id="PS00760">
    <property type="entry name" value="SPASE_I_2"/>
    <property type="match status" value="1"/>
</dbReference>
<dbReference type="EC" id="3.4.21.89" evidence="4 7"/>
<dbReference type="PRINTS" id="PR00727">
    <property type="entry name" value="LEADERPTASE"/>
</dbReference>
<dbReference type="InterPro" id="IPR000223">
    <property type="entry name" value="Pept_S26A_signal_pept_1"/>
</dbReference>
<dbReference type="CDD" id="cd06530">
    <property type="entry name" value="S26_SPase_I"/>
    <property type="match status" value="1"/>
</dbReference>
<proteinExistence type="inferred from homology"/>
<evidence type="ECO:0000313" key="9">
    <source>
        <dbReference type="EMBL" id="AET68219.1"/>
    </source>
</evidence>
<dbReference type="Gene3D" id="2.10.109.10">
    <property type="entry name" value="Umud Fragment, subunit A"/>
    <property type="match status" value="1"/>
</dbReference>
<dbReference type="KEGG" id="dor:Desor_2674"/>
<dbReference type="eggNOG" id="COG0681">
    <property type="taxonomic scope" value="Bacteria"/>
</dbReference>
<feature type="active site" evidence="6">
    <location>
        <position position="90"/>
    </location>
</feature>
<dbReference type="STRING" id="768706.Desor_2674"/>
<comment type="subcellular location">
    <subcellularLocation>
        <location evidence="2">Cell membrane</location>
        <topology evidence="2">Single-pass type II membrane protein</topology>
    </subcellularLocation>
    <subcellularLocation>
        <location evidence="7">Membrane</location>
        <topology evidence="7">Single-pass type II membrane protein</topology>
    </subcellularLocation>
</comment>
<dbReference type="OrthoDB" id="9802919at2"/>
<dbReference type="GO" id="GO:0005886">
    <property type="term" value="C:plasma membrane"/>
    <property type="evidence" value="ECO:0007669"/>
    <property type="project" value="UniProtKB-SubCell"/>
</dbReference>
<accession>G7W910</accession>
<evidence type="ECO:0000256" key="4">
    <source>
        <dbReference type="ARBA" id="ARBA00013208"/>
    </source>
</evidence>
<evidence type="ECO:0000256" key="6">
    <source>
        <dbReference type="PIRSR" id="PIRSR600223-1"/>
    </source>
</evidence>
<reference evidence="10" key="1">
    <citation type="submission" date="2011-11" db="EMBL/GenBank/DDBJ databases">
        <title>Complete sequence of Desulfosporosinus orientis DSM 765.</title>
        <authorList>
            <person name="Lucas S."/>
            <person name="Han J."/>
            <person name="Lapidus A."/>
            <person name="Cheng J.-F."/>
            <person name="Goodwin L."/>
            <person name="Pitluck S."/>
            <person name="Peters L."/>
            <person name="Ovchinnikova G."/>
            <person name="Teshima H."/>
            <person name="Detter J.C."/>
            <person name="Han C."/>
            <person name="Tapia R."/>
            <person name="Land M."/>
            <person name="Hauser L."/>
            <person name="Kyrpides N."/>
            <person name="Ivanova N."/>
            <person name="Pagani I."/>
            <person name="Pester M."/>
            <person name="Spring S."/>
            <person name="Ollivier B."/>
            <person name="Rattei T."/>
            <person name="Klenk H.-P."/>
            <person name="Wagner M."/>
            <person name="Loy A."/>
            <person name="Woyke T."/>
        </authorList>
    </citation>
    <scope>NUCLEOTIDE SEQUENCE [LARGE SCALE GENOMIC DNA]</scope>
    <source>
        <strain evidence="10">ATCC 19365 / DSM 765 / NCIMB 8382 / VKM B-1628</strain>
    </source>
</reference>
<comment type="similarity">
    <text evidence="3 7">Belongs to the peptidase S26 family.</text>
</comment>
<dbReference type="PANTHER" id="PTHR43390:SF1">
    <property type="entry name" value="CHLOROPLAST PROCESSING PEPTIDASE"/>
    <property type="match status" value="1"/>
</dbReference>
<dbReference type="NCBIfam" id="TIGR02227">
    <property type="entry name" value="sigpep_I_bact"/>
    <property type="match status" value="1"/>
</dbReference>
<gene>
    <name evidence="9" type="ordered locus">Desor_2674</name>
</gene>
<reference evidence="9 10" key="2">
    <citation type="journal article" date="2012" name="J. Bacteriol.">
        <title>Complete genome sequences of Desulfosporosinus orientis DSM765T, Desulfosporosinus youngiae DSM17734T, Desulfosporosinus meridiei DSM13257T, and Desulfosporosinus acidiphilus DSM22704T.</title>
        <authorList>
            <person name="Pester M."/>
            <person name="Brambilla E."/>
            <person name="Alazard D."/>
            <person name="Rattei T."/>
            <person name="Weinmaier T."/>
            <person name="Han J."/>
            <person name="Lucas S."/>
            <person name="Lapidus A."/>
            <person name="Cheng J.F."/>
            <person name="Goodwin L."/>
            <person name="Pitluck S."/>
            <person name="Peters L."/>
            <person name="Ovchinnikova G."/>
            <person name="Teshima H."/>
            <person name="Detter J.C."/>
            <person name="Han C.S."/>
            <person name="Tapia R."/>
            <person name="Land M.L."/>
            <person name="Hauser L."/>
            <person name="Kyrpides N.C."/>
            <person name="Ivanova N.N."/>
            <person name="Pagani I."/>
            <person name="Huntmann M."/>
            <person name="Wei C.L."/>
            <person name="Davenport K.W."/>
            <person name="Daligault H."/>
            <person name="Chain P.S."/>
            <person name="Chen A."/>
            <person name="Mavromatis K."/>
            <person name="Markowitz V."/>
            <person name="Szeto E."/>
            <person name="Mikhailova N."/>
            <person name="Pati A."/>
            <person name="Wagner M."/>
            <person name="Woyke T."/>
            <person name="Ollivier B."/>
            <person name="Klenk H.P."/>
            <person name="Spring S."/>
            <person name="Loy A."/>
        </authorList>
    </citation>
    <scope>NUCLEOTIDE SEQUENCE [LARGE SCALE GENOMIC DNA]</scope>
    <source>
        <strain evidence="10">ATCC 19365 / DSM 765 / NCIMB 8382 / VKM B-1628</strain>
    </source>
</reference>
<evidence type="ECO:0000259" key="8">
    <source>
        <dbReference type="Pfam" id="PF10502"/>
    </source>
</evidence>
<dbReference type="GO" id="GO:0009003">
    <property type="term" value="F:signal peptidase activity"/>
    <property type="evidence" value="ECO:0007669"/>
    <property type="project" value="UniProtKB-EC"/>
</dbReference>
<dbReference type="HOGENOM" id="CLU_028723_5_1_9"/>
<evidence type="ECO:0000313" key="10">
    <source>
        <dbReference type="Proteomes" id="UP000006346"/>
    </source>
</evidence>
<evidence type="ECO:0000256" key="5">
    <source>
        <dbReference type="ARBA" id="ARBA00022801"/>
    </source>
</evidence>
<dbReference type="SUPFAM" id="SSF51306">
    <property type="entry name" value="LexA/Signal peptidase"/>
    <property type="match status" value="1"/>
</dbReference>
<sequence>MAKRQGSSKKKLFELLEILFFAFILSWGLRSTIIEAATIPTPSMSPTIQVNDRVLVDKMYYKFSGISRGDIIVFNPPENVNNPKGDPWIKRVIGLPGDTVQIKDGKVFVNDEALAEPYEKAKPNYSYGPLIVPQNSYFVLGDNRNDSYDSHYWGVLPAKNTIGKAMLKYWPLNDFGQLAK</sequence>
<dbReference type="GO" id="GO:0006465">
    <property type="term" value="P:signal peptide processing"/>
    <property type="evidence" value="ECO:0007669"/>
    <property type="project" value="InterPro"/>
</dbReference>
<keyword evidence="5 7" id="KW-0378">Hydrolase</keyword>
<dbReference type="EMBL" id="CP003108">
    <property type="protein sequence ID" value="AET68219.1"/>
    <property type="molecule type" value="Genomic_DNA"/>
</dbReference>
<dbReference type="GO" id="GO:0004252">
    <property type="term" value="F:serine-type endopeptidase activity"/>
    <property type="evidence" value="ECO:0007669"/>
    <property type="project" value="InterPro"/>
</dbReference>
<keyword evidence="7" id="KW-0645">Protease</keyword>
<dbReference type="Pfam" id="PF10502">
    <property type="entry name" value="Peptidase_S26"/>
    <property type="match status" value="1"/>
</dbReference>
<dbReference type="InterPro" id="IPR019757">
    <property type="entry name" value="Pept_S26A_signal_pept_1_Lys-AS"/>
</dbReference>